<dbReference type="OrthoDB" id="497840at2759"/>
<name>A0A9W7FFY1_9STRA</name>
<dbReference type="InterPro" id="IPR036691">
    <property type="entry name" value="Endo/exonu/phosph_ase_sf"/>
</dbReference>
<gene>
    <name evidence="1" type="ORF">TrLO_g5170</name>
</gene>
<evidence type="ECO:0000313" key="1">
    <source>
        <dbReference type="EMBL" id="GMI11425.1"/>
    </source>
</evidence>
<dbReference type="EMBL" id="BRXW01000162">
    <property type="protein sequence ID" value="GMI11425.1"/>
    <property type="molecule type" value="Genomic_DNA"/>
</dbReference>
<proteinExistence type="predicted"/>
<sequence>MSSLMNKTPKLKITSWNIAAINNNPFEYWLTLPSHPEYNQIMIDVENFILNPGVKDVKVSEVFTEQMFTDLESKMTSIGWSGIPQVRKYWEEDYSKRTIIEGFLKDKSIGSKRLASMPDRITNTLNINDGIACRPTVINMYEGDLGSLPDWWKAWSEFMFEKPLVLSGQSEEQMVYEMLSPIKKSKYPAISEEEESISIPLQTLCCAVFDSTLVHMMNVVSTPSTWQPMKSEIVTALNKQKTQKTLDIIKNSYATADVICLQEVSAAFIGHAMSVPEISSAFNIITPRDMDGKRDQNSVVLLSKSKFPNGCQEEITHDVEAAFPSGVKVPVAKGDILALKCQSSTGQNYVISSFHGDTNGLATIPVLTALNAVMKTLPGTRLIFGLDANVYETGDSKKQDCMEFGVAYEKLGYTSNWGDVPDPKAYTTYNARTYLQTQLNKACKSTEKRECGDVNPKDHILFDKGMWKVSGNGRDNLVEGGYRDEPFPTLDWPSDHGAIWCEIEEF</sequence>
<reference evidence="2" key="1">
    <citation type="journal article" date="2023" name="Commun. Biol.">
        <title>Genome analysis of Parmales, the sister group of diatoms, reveals the evolutionary specialization of diatoms from phago-mixotrophs to photoautotrophs.</title>
        <authorList>
            <person name="Ban H."/>
            <person name="Sato S."/>
            <person name="Yoshikawa S."/>
            <person name="Yamada K."/>
            <person name="Nakamura Y."/>
            <person name="Ichinomiya M."/>
            <person name="Sato N."/>
            <person name="Blanc-Mathieu R."/>
            <person name="Endo H."/>
            <person name="Kuwata A."/>
            <person name="Ogata H."/>
        </authorList>
    </citation>
    <scope>NUCLEOTIDE SEQUENCE [LARGE SCALE GENOMIC DNA]</scope>
    <source>
        <strain evidence="2">NIES 3700</strain>
    </source>
</reference>
<dbReference type="Proteomes" id="UP001165122">
    <property type="component" value="Unassembled WGS sequence"/>
</dbReference>
<organism evidence="1 2">
    <name type="scientific">Triparma laevis f. longispina</name>
    <dbReference type="NCBI Taxonomy" id="1714387"/>
    <lineage>
        <taxon>Eukaryota</taxon>
        <taxon>Sar</taxon>
        <taxon>Stramenopiles</taxon>
        <taxon>Ochrophyta</taxon>
        <taxon>Bolidophyceae</taxon>
        <taxon>Parmales</taxon>
        <taxon>Triparmaceae</taxon>
        <taxon>Triparma</taxon>
    </lineage>
</organism>
<comment type="caution">
    <text evidence="1">The sequence shown here is derived from an EMBL/GenBank/DDBJ whole genome shotgun (WGS) entry which is preliminary data.</text>
</comment>
<keyword evidence="2" id="KW-1185">Reference proteome</keyword>
<accession>A0A9W7FFY1</accession>
<dbReference type="SUPFAM" id="SSF56219">
    <property type="entry name" value="DNase I-like"/>
    <property type="match status" value="1"/>
</dbReference>
<protein>
    <recommendedName>
        <fullName evidence="3">Endonuclease/exonuclease/phosphatase domain-containing protein</fullName>
    </recommendedName>
</protein>
<evidence type="ECO:0000313" key="2">
    <source>
        <dbReference type="Proteomes" id="UP001165122"/>
    </source>
</evidence>
<evidence type="ECO:0008006" key="3">
    <source>
        <dbReference type="Google" id="ProtNLM"/>
    </source>
</evidence>
<dbReference type="Gene3D" id="3.60.10.10">
    <property type="entry name" value="Endonuclease/exonuclease/phosphatase"/>
    <property type="match status" value="1"/>
</dbReference>
<dbReference type="AlphaFoldDB" id="A0A9W7FFY1"/>